<keyword evidence="8 9" id="KW-0472">Membrane</keyword>
<evidence type="ECO:0000256" key="5">
    <source>
        <dbReference type="ARBA" id="ARBA00022967"/>
    </source>
</evidence>
<comment type="subunit">
    <text evidence="9">The complex is composed of six subunits: RnfA, RnfB, RnfC, RnfD, RnfE and RnfG.</text>
</comment>
<protein>
    <recommendedName>
        <fullName evidence="9">Ion-translocating oxidoreductase complex subunit E</fullName>
        <ecNumber evidence="9">7.-.-.-</ecNumber>
    </recommendedName>
    <alternativeName>
        <fullName evidence="9">Rnf electron transport complex subunit E</fullName>
    </alternativeName>
</protein>
<keyword evidence="6 9" id="KW-0249">Electron transport</keyword>
<gene>
    <name evidence="9" type="primary">rnfE</name>
    <name evidence="11" type="ORF">GCM10023095_23870</name>
</gene>
<proteinExistence type="inferred from homology"/>
<feature type="transmembrane region" description="Helical" evidence="9">
    <location>
        <begin position="210"/>
        <end position="231"/>
    </location>
</feature>
<accession>A0ABP8QCZ9</accession>
<evidence type="ECO:0000256" key="7">
    <source>
        <dbReference type="ARBA" id="ARBA00022989"/>
    </source>
</evidence>
<organism evidence="11 12">
    <name type="scientific">Pseudaeromonas paramecii</name>
    <dbReference type="NCBI Taxonomy" id="2138166"/>
    <lineage>
        <taxon>Bacteria</taxon>
        <taxon>Pseudomonadati</taxon>
        <taxon>Pseudomonadota</taxon>
        <taxon>Gammaproteobacteria</taxon>
        <taxon>Aeromonadales</taxon>
        <taxon>Aeromonadaceae</taxon>
        <taxon>Pseudaeromonas</taxon>
    </lineage>
</organism>
<evidence type="ECO:0000313" key="11">
    <source>
        <dbReference type="EMBL" id="GAA4501124.1"/>
    </source>
</evidence>
<dbReference type="EC" id="7.-.-.-" evidence="9"/>
<keyword evidence="4 9" id="KW-0812">Transmembrane</keyword>
<keyword evidence="9" id="KW-1003">Cell membrane</keyword>
<sequence length="257" mass="27177">MSETPSSVSPSEAQSTLHQGCGVPGPRLINPAIKEIALQGLWKNNPALVQILGLCPVLAVTSTAVNALGLGLATTLVLVLSNLAVSLVRQWVPNEIRIPVFVMIIAAFVTCVQLLMNAYLFGLYQALGIFIALIVTNCIIIGRAEAFASRNPPLLSAFDGLMMGVGFTCVLLVLGGIREVLGQGTLFDGADQLLGPWAASLRIVVYHTDAGFLLAILPPGAFLTLGFLIAAKNAIDARLRKPAQAKVEITRARVTQL</sequence>
<keyword evidence="7 9" id="KW-1133">Transmembrane helix</keyword>
<dbReference type="PIRSF" id="PIRSF006102">
    <property type="entry name" value="NQR_DE"/>
    <property type="match status" value="1"/>
</dbReference>
<dbReference type="HAMAP" id="MF_00478">
    <property type="entry name" value="RsxE_RnfE"/>
    <property type="match status" value="1"/>
</dbReference>
<dbReference type="Proteomes" id="UP001501321">
    <property type="component" value="Unassembled WGS sequence"/>
</dbReference>
<dbReference type="Pfam" id="PF02508">
    <property type="entry name" value="Rnf-Nqr"/>
    <property type="match status" value="1"/>
</dbReference>
<feature type="compositionally biased region" description="Polar residues" evidence="10">
    <location>
        <begin position="1"/>
        <end position="18"/>
    </location>
</feature>
<feature type="transmembrane region" description="Helical" evidence="9">
    <location>
        <begin position="96"/>
        <end position="116"/>
    </location>
</feature>
<evidence type="ECO:0000256" key="6">
    <source>
        <dbReference type="ARBA" id="ARBA00022982"/>
    </source>
</evidence>
<feature type="region of interest" description="Disordered" evidence="10">
    <location>
        <begin position="1"/>
        <end position="22"/>
    </location>
</feature>
<comment type="similarity">
    <text evidence="9">Belongs to the NqrDE/RnfAE family.</text>
</comment>
<evidence type="ECO:0000256" key="1">
    <source>
        <dbReference type="ARBA" id="ARBA00004127"/>
    </source>
</evidence>
<evidence type="ECO:0000256" key="4">
    <source>
        <dbReference type="ARBA" id="ARBA00022692"/>
    </source>
</evidence>
<comment type="function">
    <text evidence="9">Part of a membrane-bound complex that couples electron transfer with translocation of ions across the membrane.</text>
</comment>
<keyword evidence="12" id="KW-1185">Reference proteome</keyword>
<name>A0ABP8QCZ9_9GAMM</name>
<evidence type="ECO:0000256" key="10">
    <source>
        <dbReference type="SAM" id="MobiDB-lite"/>
    </source>
</evidence>
<feature type="transmembrane region" description="Helical" evidence="9">
    <location>
        <begin position="122"/>
        <end position="142"/>
    </location>
</feature>
<evidence type="ECO:0000256" key="8">
    <source>
        <dbReference type="ARBA" id="ARBA00023136"/>
    </source>
</evidence>
<dbReference type="EMBL" id="BAABFC010000015">
    <property type="protein sequence ID" value="GAA4501124.1"/>
    <property type="molecule type" value="Genomic_DNA"/>
</dbReference>
<reference evidence="12" key="1">
    <citation type="journal article" date="2019" name="Int. J. Syst. Evol. Microbiol.">
        <title>The Global Catalogue of Microorganisms (GCM) 10K type strain sequencing project: providing services to taxonomists for standard genome sequencing and annotation.</title>
        <authorList>
            <consortium name="The Broad Institute Genomics Platform"/>
            <consortium name="The Broad Institute Genome Sequencing Center for Infectious Disease"/>
            <person name="Wu L."/>
            <person name="Ma J."/>
        </authorList>
    </citation>
    <scope>NUCLEOTIDE SEQUENCE [LARGE SCALE GENOMIC DNA]</scope>
    <source>
        <strain evidence="12">JCM 32226</strain>
    </source>
</reference>
<comment type="caution">
    <text evidence="11">The sequence shown here is derived from an EMBL/GenBank/DDBJ whole genome shotgun (WGS) entry which is preliminary data.</text>
</comment>
<dbReference type="NCBIfam" id="NF009070">
    <property type="entry name" value="PRK12405.1"/>
    <property type="match status" value="1"/>
</dbReference>
<evidence type="ECO:0000313" key="12">
    <source>
        <dbReference type="Proteomes" id="UP001501321"/>
    </source>
</evidence>
<dbReference type="RefSeq" id="WP_345013385.1">
    <property type="nucleotide sequence ID" value="NZ_BAABFC010000015.1"/>
</dbReference>
<keyword evidence="3 9" id="KW-0997">Cell inner membrane</keyword>
<comment type="subcellular location">
    <subcellularLocation>
        <location evidence="9">Cell inner membrane</location>
        <topology evidence="9">Multi-pass membrane protein</topology>
    </subcellularLocation>
    <subcellularLocation>
        <location evidence="1">Endomembrane system</location>
        <topology evidence="1">Multi-pass membrane protein</topology>
    </subcellularLocation>
</comment>
<dbReference type="InterPro" id="IPR003667">
    <property type="entry name" value="NqrDE/RnfAE"/>
</dbReference>
<dbReference type="PANTHER" id="PTHR30586:SF0">
    <property type="entry name" value="ION-TRANSLOCATING OXIDOREDUCTASE COMPLEX SUBUNIT E"/>
    <property type="match status" value="1"/>
</dbReference>
<dbReference type="PANTHER" id="PTHR30586">
    <property type="entry name" value="ELECTRON TRANSPORT COMPLEX PROTEIN RNFE"/>
    <property type="match status" value="1"/>
</dbReference>
<evidence type="ECO:0000256" key="2">
    <source>
        <dbReference type="ARBA" id="ARBA00022448"/>
    </source>
</evidence>
<keyword evidence="2 9" id="KW-0813">Transport</keyword>
<dbReference type="InterPro" id="IPR010968">
    <property type="entry name" value="RnfE"/>
</dbReference>
<feature type="transmembrane region" description="Helical" evidence="9">
    <location>
        <begin position="51"/>
        <end position="84"/>
    </location>
</feature>
<keyword evidence="5 9" id="KW-1278">Translocase</keyword>
<evidence type="ECO:0000256" key="3">
    <source>
        <dbReference type="ARBA" id="ARBA00022519"/>
    </source>
</evidence>
<dbReference type="NCBIfam" id="TIGR01948">
    <property type="entry name" value="rnfE"/>
    <property type="match status" value="1"/>
</dbReference>
<feature type="transmembrane region" description="Helical" evidence="9">
    <location>
        <begin position="154"/>
        <end position="177"/>
    </location>
</feature>
<evidence type="ECO:0000256" key="9">
    <source>
        <dbReference type="HAMAP-Rule" id="MF_00478"/>
    </source>
</evidence>